<dbReference type="PANTHER" id="PTHR35340:SF8">
    <property type="entry name" value="ASST-DOMAIN-CONTAINING PROTEIN"/>
    <property type="match status" value="1"/>
</dbReference>
<accession>A0A9W9KJ73</accession>
<feature type="transmembrane region" description="Helical" evidence="1">
    <location>
        <begin position="519"/>
        <end position="538"/>
    </location>
</feature>
<keyword evidence="1" id="KW-0472">Membrane</keyword>
<evidence type="ECO:0000313" key="4">
    <source>
        <dbReference type="Proteomes" id="UP001149165"/>
    </source>
</evidence>
<protein>
    <submittedName>
        <fullName evidence="3">ASST-domain-containing protein</fullName>
    </submittedName>
</protein>
<proteinExistence type="predicted"/>
<comment type="caution">
    <text evidence="3">The sequence shown here is derived from an EMBL/GenBank/DDBJ whole genome shotgun (WGS) entry which is preliminary data.</text>
</comment>
<dbReference type="Proteomes" id="UP001149165">
    <property type="component" value="Unassembled WGS sequence"/>
</dbReference>
<gene>
    <name evidence="3" type="ORF">N7456_005095</name>
</gene>
<organism evidence="3 4">
    <name type="scientific">Penicillium angulare</name>
    <dbReference type="NCBI Taxonomy" id="116970"/>
    <lineage>
        <taxon>Eukaryota</taxon>
        <taxon>Fungi</taxon>
        <taxon>Dikarya</taxon>
        <taxon>Ascomycota</taxon>
        <taxon>Pezizomycotina</taxon>
        <taxon>Eurotiomycetes</taxon>
        <taxon>Eurotiomycetidae</taxon>
        <taxon>Eurotiales</taxon>
        <taxon>Aspergillaceae</taxon>
        <taxon>Penicillium</taxon>
    </lineage>
</organism>
<evidence type="ECO:0000256" key="2">
    <source>
        <dbReference type="SAM" id="SignalP"/>
    </source>
</evidence>
<dbReference type="InterPro" id="IPR053143">
    <property type="entry name" value="Arylsulfate_ST"/>
</dbReference>
<dbReference type="OrthoDB" id="5427350at2759"/>
<keyword evidence="1" id="KW-1133">Transmembrane helix</keyword>
<dbReference type="PANTHER" id="PTHR35340">
    <property type="entry name" value="PQQ ENZYME REPEAT PROTEIN-RELATED"/>
    <property type="match status" value="1"/>
</dbReference>
<dbReference type="SUPFAM" id="SSF50998">
    <property type="entry name" value="Quinoprotein alcohol dehydrogenase-like"/>
    <property type="match status" value="1"/>
</dbReference>
<dbReference type="Pfam" id="PF14269">
    <property type="entry name" value="Arylsulfotran_2"/>
    <property type="match status" value="1"/>
</dbReference>
<feature type="chain" id="PRO_5040721533" evidence="2">
    <location>
        <begin position="18"/>
        <end position="563"/>
    </location>
</feature>
<dbReference type="InterPro" id="IPR011047">
    <property type="entry name" value="Quinoprotein_ADH-like_sf"/>
</dbReference>
<keyword evidence="4" id="KW-1185">Reference proteome</keyword>
<dbReference type="EMBL" id="JAPQKH010000003">
    <property type="protein sequence ID" value="KAJ5108420.1"/>
    <property type="molecule type" value="Genomic_DNA"/>
</dbReference>
<reference evidence="3" key="1">
    <citation type="submission" date="2022-11" db="EMBL/GenBank/DDBJ databases">
        <authorList>
            <person name="Petersen C."/>
        </authorList>
    </citation>
    <scope>NUCLEOTIDE SEQUENCE</scope>
    <source>
        <strain evidence="3">IBT 30069</strain>
    </source>
</reference>
<keyword evidence="1" id="KW-0812">Transmembrane</keyword>
<dbReference type="InterPro" id="IPR039535">
    <property type="entry name" value="ASST-like"/>
</dbReference>
<evidence type="ECO:0000256" key="1">
    <source>
        <dbReference type="SAM" id="Phobius"/>
    </source>
</evidence>
<keyword evidence="2" id="KW-0732">Signal</keyword>
<name>A0A9W9KJ73_9EURO</name>
<feature type="signal peptide" evidence="2">
    <location>
        <begin position="1"/>
        <end position="17"/>
    </location>
</feature>
<evidence type="ECO:0000313" key="3">
    <source>
        <dbReference type="EMBL" id="KAJ5108420.1"/>
    </source>
</evidence>
<dbReference type="AlphaFoldDB" id="A0A9W9KJ73"/>
<reference evidence="3" key="2">
    <citation type="journal article" date="2023" name="IMA Fungus">
        <title>Comparative genomic study of the Penicillium genus elucidates a diverse pangenome and 15 lateral gene transfer events.</title>
        <authorList>
            <person name="Petersen C."/>
            <person name="Sorensen T."/>
            <person name="Nielsen M.R."/>
            <person name="Sondergaard T.E."/>
            <person name="Sorensen J.L."/>
            <person name="Fitzpatrick D.A."/>
            <person name="Frisvad J.C."/>
            <person name="Nielsen K.L."/>
        </authorList>
    </citation>
    <scope>NUCLEOTIDE SEQUENCE</scope>
    <source>
        <strain evidence="3">IBT 30069</strain>
    </source>
</reference>
<sequence>MILPLALLLSLLCGAIAQDYHNDFMSFVTLPEVLALKFDIKHHDRQRLSPGYWFVAPYGKRLPREPNGRHPFHIGPYIYDQDGTLIWAGSAMFDNLNVYDFKAVHSADENQHFSLIVQKGNEPFRGRAIIMNRGFEIISDMNGPEAYGGFDIHEFTISPSGRAALVCLHWPKEMDLGYLGRPDEKSFFVTTGFLDFDLATGEANWWDSSEPGLVGLNESVILPDDLAPEESPGHDYAHLNSIDKNSDGHYLLSMRFTDTIYLVSGVDGTIIWRLGGKQSNFDQDFTFSRQHDAKFLESNGTHHVISFLNNASDDQEHTERVSSALIVALDTTTSPKTARVIRRYNRPDGDLSRLRGNVQILPGGNAFVCWSDSGYISEFSEDGDNLLEAKFLTSQFYNYRAYKFEFTGRPSEPPALVASATESEDGGLKTNIYVSWNGATDIASWQFYAQKGENNPSFPIGSVNKTNFETVYIADGHIEWVFAEAFDDAGVMLARSQVYHTTKYAQPKLFNNPWTFSSISWNLTLWGACLGLFYWLVIRLRPGIYNYISRRLSTRHADETELF</sequence>